<gene>
    <name evidence="2" type="ORF">CEY15_01580</name>
</gene>
<evidence type="ECO:0000259" key="1">
    <source>
        <dbReference type="Pfam" id="PF06445"/>
    </source>
</evidence>
<dbReference type="InterPro" id="IPR008319">
    <property type="entry name" value="GyrI-like_CCH_Lin2189-like"/>
</dbReference>
<dbReference type="AlphaFoldDB" id="A0A2A2WUN1"/>
<accession>A0A2A2WUN1</accession>
<dbReference type="Pfam" id="PF06445">
    <property type="entry name" value="GyrI-like"/>
    <property type="match status" value="1"/>
</dbReference>
<dbReference type="EMBL" id="NTGA01000003">
    <property type="protein sequence ID" value="PAY24753.1"/>
    <property type="molecule type" value="Genomic_DNA"/>
</dbReference>
<name>A0A2A2WUN1_9ACTN</name>
<evidence type="ECO:0000313" key="3">
    <source>
        <dbReference type="Proteomes" id="UP000218810"/>
    </source>
</evidence>
<dbReference type="RefSeq" id="WP_095716996.1">
    <property type="nucleotide sequence ID" value="NZ_NTGA01000003.1"/>
</dbReference>
<feature type="domain" description="GyrI-like small molecule binding" evidence="1">
    <location>
        <begin position="22"/>
        <end position="198"/>
    </location>
</feature>
<keyword evidence="3" id="KW-1185">Reference proteome</keyword>
<proteinExistence type="predicted"/>
<dbReference type="Proteomes" id="UP000218810">
    <property type="component" value="Unassembled WGS sequence"/>
</dbReference>
<dbReference type="Gene3D" id="3.20.80.10">
    <property type="entry name" value="Regulatory factor, effector binding domain"/>
    <property type="match status" value="1"/>
</dbReference>
<dbReference type="OrthoDB" id="4772335at2"/>
<dbReference type="SUPFAM" id="SSF55136">
    <property type="entry name" value="Probable bacterial effector-binding domain"/>
    <property type="match status" value="1"/>
</dbReference>
<sequence length="208" mass="23560">MDSFDIKRDRKDLYNGRVGWFDVIEVPSMRFLMADGHGDPNTSGDYATVIEALYTCSYAVRAAAKGELGRVHTVAPLEGLWYARDLEVFTARNKDAWEWTMMIWQPDWVPADMIVAALETVTERKPHVAVDRIRVEDFTEGTALQTLHVGPYDAEAPVIARMHEDVIPGRGFIASGHHHEIYLSDARRTEPARLRTILRQPVARAAEQ</sequence>
<dbReference type="InterPro" id="IPR011256">
    <property type="entry name" value="Reg_factor_effector_dom_sf"/>
</dbReference>
<reference evidence="3" key="1">
    <citation type="submission" date="2017-09" db="EMBL/GenBank/DDBJ databases">
        <authorList>
            <person name="Zhang Y."/>
            <person name="Huang X."/>
            <person name="Liu J."/>
            <person name="Lu L."/>
            <person name="Peng K."/>
        </authorList>
    </citation>
    <scope>NUCLEOTIDE SEQUENCE [LARGE SCALE GENOMIC DNA]</scope>
    <source>
        <strain evidence="3">S-XJ-1</strain>
    </source>
</reference>
<protein>
    <recommendedName>
        <fullName evidence="1">GyrI-like small molecule binding domain-containing protein</fullName>
    </recommendedName>
</protein>
<comment type="caution">
    <text evidence="2">The sequence shown here is derived from an EMBL/GenBank/DDBJ whole genome shotgun (WGS) entry which is preliminary data.</text>
</comment>
<dbReference type="PIRSF" id="PIRSF031644">
    <property type="entry name" value="UCP031644"/>
    <property type="match status" value="1"/>
</dbReference>
<evidence type="ECO:0000313" key="2">
    <source>
        <dbReference type="EMBL" id="PAY24753.1"/>
    </source>
</evidence>
<dbReference type="InterPro" id="IPR029442">
    <property type="entry name" value="GyrI-like"/>
</dbReference>
<organism evidence="2 3">
    <name type="scientific">Dietzia natronolimnaea</name>
    <dbReference type="NCBI Taxonomy" id="161920"/>
    <lineage>
        <taxon>Bacteria</taxon>
        <taxon>Bacillati</taxon>
        <taxon>Actinomycetota</taxon>
        <taxon>Actinomycetes</taxon>
        <taxon>Mycobacteriales</taxon>
        <taxon>Dietziaceae</taxon>
        <taxon>Dietzia</taxon>
    </lineage>
</organism>